<sequence>MIAHKGQYGDDRTTPEVGRGPAETLFDRDPVKAAKIRQWLYEEGIGGRAGSGRELGDREFAALSQDKRTFNLPH</sequence>
<evidence type="ECO:0000256" key="1">
    <source>
        <dbReference type="SAM" id="MobiDB-lite"/>
    </source>
</evidence>
<feature type="region of interest" description="Disordered" evidence="1">
    <location>
        <begin position="1"/>
        <end position="26"/>
    </location>
</feature>
<organism evidence="2">
    <name type="scientific">marine metagenome</name>
    <dbReference type="NCBI Taxonomy" id="408172"/>
    <lineage>
        <taxon>unclassified sequences</taxon>
        <taxon>metagenomes</taxon>
        <taxon>ecological metagenomes</taxon>
    </lineage>
</organism>
<reference evidence="2" key="1">
    <citation type="submission" date="2018-05" db="EMBL/GenBank/DDBJ databases">
        <authorList>
            <person name="Lanie J.A."/>
            <person name="Ng W.-L."/>
            <person name="Kazmierczak K.M."/>
            <person name="Andrzejewski T.M."/>
            <person name="Davidsen T.M."/>
            <person name="Wayne K.J."/>
            <person name="Tettelin H."/>
            <person name="Glass J.I."/>
            <person name="Rusch D."/>
            <person name="Podicherti R."/>
            <person name="Tsui H.-C.T."/>
            <person name="Winkler M.E."/>
        </authorList>
    </citation>
    <scope>NUCLEOTIDE SEQUENCE</scope>
</reference>
<name>A0A382JG60_9ZZZZ</name>
<gene>
    <name evidence="2" type="ORF">METZ01_LOCUS263499</name>
</gene>
<dbReference type="AlphaFoldDB" id="A0A382JG60"/>
<evidence type="ECO:0000313" key="2">
    <source>
        <dbReference type="EMBL" id="SVC10645.1"/>
    </source>
</evidence>
<accession>A0A382JG60</accession>
<proteinExistence type="predicted"/>
<protein>
    <submittedName>
        <fullName evidence="2">Uncharacterized protein</fullName>
    </submittedName>
</protein>
<dbReference type="EMBL" id="UINC01073909">
    <property type="protein sequence ID" value="SVC10645.1"/>
    <property type="molecule type" value="Genomic_DNA"/>
</dbReference>